<dbReference type="PANTHER" id="PTHR19143">
    <property type="entry name" value="FIBRINOGEN/TENASCIN/ANGIOPOEITIN"/>
    <property type="match status" value="1"/>
</dbReference>
<dbReference type="GO" id="GO:0005615">
    <property type="term" value="C:extracellular space"/>
    <property type="evidence" value="ECO:0000318"/>
    <property type="project" value="GO_Central"/>
</dbReference>
<dbReference type="HOGENOM" id="CLU_038628_6_2_1"/>
<dbReference type="Gene3D" id="3.90.215.10">
    <property type="entry name" value="Gamma Fibrinogen, chain A, domain 1"/>
    <property type="match status" value="1"/>
</dbReference>
<dbReference type="PANTHER" id="PTHR19143:SF458">
    <property type="entry name" value="FIBRINOGEN C-TERMINAL DOMAIN-CONTAINING PROTEIN-RELATED"/>
    <property type="match status" value="1"/>
</dbReference>
<organism evidence="2 3">
    <name type="scientific">Ciona intestinalis</name>
    <name type="common">Transparent sea squirt</name>
    <name type="synonym">Ascidia intestinalis</name>
    <dbReference type="NCBI Taxonomy" id="7719"/>
    <lineage>
        <taxon>Eukaryota</taxon>
        <taxon>Metazoa</taxon>
        <taxon>Chordata</taxon>
        <taxon>Tunicata</taxon>
        <taxon>Ascidiacea</taxon>
        <taxon>Phlebobranchia</taxon>
        <taxon>Cionidae</taxon>
        <taxon>Ciona</taxon>
    </lineage>
</organism>
<protein>
    <recommendedName>
        <fullName evidence="1">Fibrinogen C-terminal domain-containing protein</fullName>
    </recommendedName>
</protein>
<dbReference type="InterPro" id="IPR050373">
    <property type="entry name" value="Fibrinogen_C-term_domain"/>
</dbReference>
<evidence type="ECO:0000313" key="3">
    <source>
        <dbReference type="Proteomes" id="UP000008144"/>
    </source>
</evidence>
<evidence type="ECO:0000313" key="2">
    <source>
        <dbReference type="Ensembl" id="ENSCINP00000036492.1"/>
    </source>
</evidence>
<dbReference type="InterPro" id="IPR014716">
    <property type="entry name" value="Fibrinogen_a/b/g_C_1"/>
</dbReference>
<dbReference type="STRING" id="7719.ENSCINP00000036492"/>
<dbReference type="SMART" id="SM00186">
    <property type="entry name" value="FBG"/>
    <property type="match status" value="1"/>
</dbReference>
<accession>H2Y3K7</accession>
<keyword evidence="3" id="KW-1185">Reference proteome</keyword>
<dbReference type="PROSITE" id="PS51406">
    <property type="entry name" value="FIBRINOGEN_C_2"/>
    <property type="match status" value="1"/>
</dbReference>
<dbReference type="AlphaFoldDB" id="H2Y3K7"/>
<reference evidence="2" key="2">
    <citation type="journal article" date="2008" name="Genome Biol.">
        <title>Improved genome assembly and evidence-based global gene model set for the chordate Ciona intestinalis: new insight into intron and operon populations.</title>
        <authorList>
            <person name="Satou Y."/>
            <person name="Mineta K."/>
            <person name="Ogasawara M."/>
            <person name="Sasakura Y."/>
            <person name="Shoguchi E."/>
            <person name="Ueno K."/>
            <person name="Yamada L."/>
            <person name="Matsumoto J."/>
            <person name="Wasserscheid J."/>
            <person name="Dewar K."/>
            <person name="Wiley G.B."/>
            <person name="Macmil S.L."/>
            <person name="Roe B.A."/>
            <person name="Zeller R.W."/>
            <person name="Hastings K.E."/>
            <person name="Lemaire P."/>
            <person name="Lindquist E."/>
            <person name="Endo T."/>
            <person name="Hotta K."/>
            <person name="Inaba K."/>
        </authorList>
    </citation>
    <scope>NUCLEOTIDE SEQUENCE [LARGE SCALE GENOMIC DNA]</scope>
    <source>
        <strain evidence="2">wild type</strain>
    </source>
</reference>
<sequence length="218" mass="24953">KSTTKCVLNNQTYKTLQVYCNFLADGGGWTAIQRRLGPDTSFDKTQREFQTYFGKATGSYWLGLSNINVLTNAVPQSLLVILIERKTNSKAYAFYDYFAVSNFKEMYRLHVSGYNRQKALAFGKEAGDGLQVSNGMQFTTKGEDRDWNALKNCAKLANSAWWHRNCTDANLNAEYSLRSSYGKQTLYWRPWKKMAALKSVEMFIRPKQLRLSGPNKKT</sequence>
<dbReference type="EMBL" id="EAAA01002690">
    <property type="status" value="NOT_ANNOTATED_CDS"/>
    <property type="molecule type" value="Genomic_DNA"/>
</dbReference>
<reference evidence="2" key="4">
    <citation type="submission" date="2025-09" db="UniProtKB">
        <authorList>
            <consortium name="Ensembl"/>
        </authorList>
    </citation>
    <scope>IDENTIFICATION</scope>
</reference>
<dbReference type="InterPro" id="IPR002181">
    <property type="entry name" value="Fibrinogen_a/b/g_C_dom"/>
</dbReference>
<reference evidence="3" key="1">
    <citation type="journal article" date="2002" name="Science">
        <title>The draft genome of Ciona intestinalis: insights into chordate and vertebrate origins.</title>
        <authorList>
            <person name="Dehal P."/>
            <person name="Satou Y."/>
            <person name="Campbell R.K."/>
            <person name="Chapman J."/>
            <person name="Degnan B."/>
            <person name="De Tomaso A."/>
            <person name="Davidson B."/>
            <person name="Di Gregorio A."/>
            <person name="Gelpke M."/>
            <person name="Goodstein D.M."/>
            <person name="Harafuji N."/>
            <person name="Hastings K.E."/>
            <person name="Ho I."/>
            <person name="Hotta K."/>
            <person name="Huang W."/>
            <person name="Kawashima T."/>
            <person name="Lemaire P."/>
            <person name="Martinez D."/>
            <person name="Meinertzhagen I.A."/>
            <person name="Necula S."/>
            <person name="Nonaka M."/>
            <person name="Putnam N."/>
            <person name="Rash S."/>
            <person name="Saiga H."/>
            <person name="Satake M."/>
            <person name="Terry A."/>
            <person name="Yamada L."/>
            <person name="Wang H.G."/>
            <person name="Awazu S."/>
            <person name="Azumi K."/>
            <person name="Boore J."/>
            <person name="Branno M."/>
            <person name="Chin-Bow S."/>
            <person name="DeSantis R."/>
            <person name="Doyle S."/>
            <person name="Francino P."/>
            <person name="Keys D.N."/>
            <person name="Haga S."/>
            <person name="Hayashi H."/>
            <person name="Hino K."/>
            <person name="Imai K.S."/>
            <person name="Inaba K."/>
            <person name="Kano S."/>
            <person name="Kobayashi K."/>
            <person name="Kobayashi M."/>
            <person name="Lee B.I."/>
            <person name="Makabe K.W."/>
            <person name="Manohar C."/>
            <person name="Matassi G."/>
            <person name="Medina M."/>
            <person name="Mochizuki Y."/>
            <person name="Mount S."/>
            <person name="Morishita T."/>
            <person name="Miura S."/>
            <person name="Nakayama A."/>
            <person name="Nishizaka S."/>
            <person name="Nomoto H."/>
            <person name="Ohta F."/>
            <person name="Oishi K."/>
            <person name="Rigoutsos I."/>
            <person name="Sano M."/>
            <person name="Sasaki A."/>
            <person name="Sasakura Y."/>
            <person name="Shoguchi E."/>
            <person name="Shin-i T."/>
            <person name="Spagnuolo A."/>
            <person name="Stainier D."/>
            <person name="Suzuki M.M."/>
            <person name="Tassy O."/>
            <person name="Takatori N."/>
            <person name="Tokuoka M."/>
            <person name="Yagi K."/>
            <person name="Yoshizaki F."/>
            <person name="Wada S."/>
            <person name="Zhang C."/>
            <person name="Hyatt P.D."/>
            <person name="Larimer F."/>
            <person name="Detter C."/>
            <person name="Doggett N."/>
            <person name="Glavina T."/>
            <person name="Hawkins T."/>
            <person name="Richardson P."/>
            <person name="Lucas S."/>
            <person name="Kohara Y."/>
            <person name="Levine M."/>
            <person name="Satoh N."/>
            <person name="Rokhsar D.S."/>
        </authorList>
    </citation>
    <scope>NUCLEOTIDE SEQUENCE [LARGE SCALE GENOMIC DNA]</scope>
</reference>
<dbReference type="InterPro" id="IPR036056">
    <property type="entry name" value="Fibrinogen-like_C"/>
</dbReference>
<dbReference type="GeneTree" id="ENSGT00940000166585"/>
<dbReference type="OMA" id="FAAYQKY"/>
<dbReference type="InParanoid" id="H2Y3K7"/>
<dbReference type="SUPFAM" id="SSF56496">
    <property type="entry name" value="Fibrinogen C-terminal domain-like"/>
    <property type="match status" value="1"/>
</dbReference>
<dbReference type="Ensembl" id="ENSCINT00000032364.1">
    <property type="protein sequence ID" value="ENSCINP00000036492.1"/>
    <property type="gene ID" value="ENSCING00000019770.1"/>
</dbReference>
<dbReference type="Pfam" id="PF00147">
    <property type="entry name" value="Fibrinogen_C"/>
    <property type="match status" value="1"/>
</dbReference>
<name>H2Y3K7_CIOIN</name>
<proteinExistence type="predicted"/>
<dbReference type="Proteomes" id="UP000008144">
    <property type="component" value="Chromosome 8"/>
</dbReference>
<reference evidence="2" key="3">
    <citation type="submission" date="2025-08" db="UniProtKB">
        <authorList>
            <consortium name="Ensembl"/>
        </authorList>
    </citation>
    <scope>IDENTIFICATION</scope>
</reference>
<evidence type="ECO:0000259" key="1">
    <source>
        <dbReference type="PROSITE" id="PS51406"/>
    </source>
</evidence>
<feature type="domain" description="Fibrinogen C-terminal" evidence="1">
    <location>
        <begin position="1"/>
        <end position="208"/>
    </location>
</feature>